<dbReference type="GO" id="GO:0007420">
    <property type="term" value="P:brain development"/>
    <property type="evidence" value="ECO:0007669"/>
    <property type="project" value="TreeGrafter"/>
</dbReference>
<dbReference type="InterPro" id="IPR057520">
    <property type="entry name" value="GRHL1/CP2_C"/>
</dbReference>
<evidence type="ECO:0000256" key="4">
    <source>
        <dbReference type="ARBA" id="ARBA00023163"/>
    </source>
</evidence>
<accession>A0A3Q4BR73</accession>
<sequence>SSFPAVRRAYTSEDEAWRSYLENPLTAATKAMMSINGDEDSANALGLLYDYYKVPKEKRLLPVSKVTEITEEQEKRSVNFGNPSCQSEVETVDNHVQVLKSVPVNLSLNTEQQETKREQFSSSAGVVVEDGGSPAVAVVKAEMYAPVFMAGTGLHYRAEGDELAARVIYEQSPYNVTTVSHSSYVKDDRQSPPESPYEEDRDGKYHTPSSLAADDFIFPQDGVDSFQYTLDATRSLRQKQGEGPMTYLNKGQFYAVTLNELSSNKRLRHPISKVRSVIMVVFSEDKNRDEQLKYWKYWHARQHTAKQRVLDIADYKESFNTIGNIEEIAYNAISFTWDVNEEAKIFITVNCLSTDFSSQKGVKGLPLMIQIDTYSYNNRSNKPLHRAYSQIKVFCDKGAERKIRDEERKLFRKKSKGKDGGVGVTTVPKKSDTTYFKTMADLEAQPVLFIPDVHFGNLQRAGQVFTFNTEEIEREGSVVVKRMFRPSDEDLCMSPHKQIKEIQKRVLLYVRKETDEVFDALMLRSPTLRGLMDARSTAKVKKGEILVNMDDNIIEHYSNEDTFLLHIDSYADAYKVTLTEI</sequence>
<name>A0A3Q4BR73_MOLML</name>
<keyword evidence="2" id="KW-0805">Transcription regulation</keyword>
<reference evidence="9" key="1">
    <citation type="submission" date="2025-08" db="UniProtKB">
        <authorList>
            <consortium name="Ensembl"/>
        </authorList>
    </citation>
    <scope>IDENTIFICATION</scope>
</reference>
<comment type="subcellular location">
    <subcellularLocation>
        <location evidence="1 6">Nucleus</location>
    </subcellularLocation>
</comment>
<dbReference type="Proteomes" id="UP000261620">
    <property type="component" value="Unplaced"/>
</dbReference>
<dbReference type="InterPro" id="IPR040167">
    <property type="entry name" value="TF_CP2-like"/>
</dbReference>
<keyword evidence="3 6" id="KW-0238">DNA-binding</keyword>
<feature type="domain" description="Grh/CP2 DB" evidence="8">
    <location>
        <begin position="222"/>
        <end position="450"/>
    </location>
</feature>
<dbReference type="InterPro" id="IPR007604">
    <property type="entry name" value="CP2"/>
</dbReference>
<dbReference type="Pfam" id="PF25416">
    <property type="entry name" value="GRHL1_C"/>
    <property type="match status" value="1"/>
</dbReference>
<feature type="region of interest" description="Disordered" evidence="7">
    <location>
        <begin position="179"/>
        <end position="205"/>
    </location>
</feature>
<evidence type="ECO:0000256" key="5">
    <source>
        <dbReference type="ARBA" id="ARBA00023242"/>
    </source>
</evidence>
<keyword evidence="4" id="KW-0804">Transcription</keyword>
<dbReference type="PROSITE" id="PS51968">
    <property type="entry name" value="GRH_CP2_DB"/>
    <property type="match status" value="1"/>
</dbReference>
<proteinExistence type="predicted"/>
<evidence type="ECO:0000256" key="7">
    <source>
        <dbReference type="SAM" id="MobiDB-lite"/>
    </source>
</evidence>
<evidence type="ECO:0000313" key="10">
    <source>
        <dbReference type="Proteomes" id="UP000261620"/>
    </source>
</evidence>
<reference evidence="9" key="2">
    <citation type="submission" date="2025-09" db="UniProtKB">
        <authorList>
            <consortium name="Ensembl"/>
        </authorList>
    </citation>
    <scope>IDENTIFICATION</scope>
</reference>
<evidence type="ECO:0000256" key="2">
    <source>
        <dbReference type="ARBA" id="ARBA00023015"/>
    </source>
</evidence>
<evidence type="ECO:0000256" key="3">
    <source>
        <dbReference type="ARBA" id="ARBA00023125"/>
    </source>
</evidence>
<evidence type="ECO:0000256" key="6">
    <source>
        <dbReference type="PROSITE-ProRule" id="PRU01313"/>
    </source>
</evidence>
<dbReference type="PANTHER" id="PTHR11037">
    <property type="entry name" value="TRANSCRIPTION FACTOR CP2"/>
    <property type="match status" value="1"/>
</dbReference>
<dbReference type="AlphaFoldDB" id="A0A3Q4BR73"/>
<keyword evidence="10" id="KW-1185">Reference proteome</keyword>
<dbReference type="Pfam" id="PF04516">
    <property type="entry name" value="CP2"/>
    <property type="match status" value="1"/>
</dbReference>
<dbReference type="GO" id="GO:0000978">
    <property type="term" value="F:RNA polymerase II cis-regulatory region sequence-specific DNA binding"/>
    <property type="evidence" value="ECO:0007669"/>
    <property type="project" value="TreeGrafter"/>
</dbReference>
<dbReference type="PANTHER" id="PTHR11037:SF17">
    <property type="entry name" value="GRAINYHEAD-LIKE PROTEIN 2 HOMOLOG"/>
    <property type="match status" value="1"/>
</dbReference>
<dbReference type="GO" id="GO:0005634">
    <property type="term" value="C:nucleus"/>
    <property type="evidence" value="ECO:0007669"/>
    <property type="project" value="UniProtKB-SubCell"/>
</dbReference>
<dbReference type="Ensembl" id="ENSMMOT00000024041.1">
    <property type="protein sequence ID" value="ENSMMOP00000023647.1"/>
    <property type="gene ID" value="ENSMMOG00000017986.1"/>
</dbReference>
<dbReference type="STRING" id="94237.ENSMMOP00000023647"/>
<protein>
    <recommendedName>
        <fullName evidence="8">Grh/CP2 DB domain-containing protein</fullName>
    </recommendedName>
</protein>
<evidence type="ECO:0000313" key="9">
    <source>
        <dbReference type="Ensembl" id="ENSMMOP00000023647.1"/>
    </source>
</evidence>
<dbReference type="GO" id="GO:0021915">
    <property type="term" value="P:neural tube development"/>
    <property type="evidence" value="ECO:0007669"/>
    <property type="project" value="TreeGrafter"/>
</dbReference>
<dbReference type="GO" id="GO:0001228">
    <property type="term" value="F:DNA-binding transcription activator activity, RNA polymerase II-specific"/>
    <property type="evidence" value="ECO:0007669"/>
    <property type="project" value="TreeGrafter"/>
</dbReference>
<evidence type="ECO:0000256" key="1">
    <source>
        <dbReference type="ARBA" id="ARBA00004123"/>
    </source>
</evidence>
<keyword evidence="5 6" id="KW-0539">Nucleus</keyword>
<evidence type="ECO:0000259" key="8">
    <source>
        <dbReference type="PROSITE" id="PS51968"/>
    </source>
</evidence>
<organism evidence="9 10">
    <name type="scientific">Mola mola</name>
    <name type="common">Ocean sunfish</name>
    <name type="synonym">Tetraodon mola</name>
    <dbReference type="NCBI Taxonomy" id="94237"/>
    <lineage>
        <taxon>Eukaryota</taxon>
        <taxon>Metazoa</taxon>
        <taxon>Chordata</taxon>
        <taxon>Craniata</taxon>
        <taxon>Vertebrata</taxon>
        <taxon>Euteleostomi</taxon>
        <taxon>Actinopterygii</taxon>
        <taxon>Neopterygii</taxon>
        <taxon>Teleostei</taxon>
        <taxon>Neoteleostei</taxon>
        <taxon>Acanthomorphata</taxon>
        <taxon>Eupercaria</taxon>
        <taxon>Tetraodontiformes</taxon>
        <taxon>Molidae</taxon>
        <taxon>Mola</taxon>
    </lineage>
</organism>